<name>A0AAV5S7V8_9BILA</name>
<feature type="non-terminal residue" evidence="2">
    <location>
        <position position="92"/>
    </location>
</feature>
<protein>
    <submittedName>
        <fullName evidence="2">Uncharacterized protein</fullName>
    </submittedName>
</protein>
<reference evidence="2" key="1">
    <citation type="submission" date="2023-10" db="EMBL/GenBank/DDBJ databases">
        <title>Genome assembly of Pristionchus species.</title>
        <authorList>
            <person name="Yoshida K."/>
            <person name="Sommer R.J."/>
        </authorList>
    </citation>
    <scope>NUCLEOTIDE SEQUENCE</scope>
    <source>
        <strain evidence="2">RS0144</strain>
    </source>
</reference>
<gene>
    <name evidence="2" type="ORF">PENTCL1PPCAC_1221</name>
</gene>
<organism evidence="2 3">
    <name type="scientific">Pristionchus entomophagus</name>
    <dbReference type="NCBI Taxonomy" id="358040"/>
    <lineage>
        <taxon>Eukaryota</taxon>
        <taxon>Metazoa</taxon>
        <taxon>Ecdysozoa</taxon>
        <taxon>Nematoda</taxon>
        <taxon>Chromadorea</taxon>
        <taxon>Rhabditida</taxon>
        <taxon>Rhabditina</taxon>
        <taxon>Diplogasteromorpha</taxon>
        <taxon>Diplogasteroidea</taxon>
        <taxon>Neodiplogasteridae</taxon>
        <taxon>Pristionchus</taxon>
    </lineage>
</organism>
<accession>A0AAV5S7V8</accession>
<comment type="caution">
    <text evidence="2">The sequence shown here is derived from an EMBL/GenBank/DDBJ whole genome shotgun (WGS) entry which is preliminary data.</text>
</comment>
<dbReference type="AlphaFoldDB" id="A0AAV5S7V8"/>
<dbReference type="EMBL" id="BTSX01000001">
    <property type="protein sequence ID" value="GMS79046.1"/>
    <property type="molecule type" value="Genomic_DNA"/>
</dbReference>
<feature type="chain" id="PRO_5043910388" evidence="1">
    <location>
        <begin position="17"/>
        <end position="92"/>
    </location>
</feature>
<proteinExistence type="predicted"/>
<dbReference type="Proteomes" id="UP001432027">
    <property type="component" value="Unassembled WGS sequence"/>
</dbReference>
<evidence type="ECO:0000313" key="3">
    <source>
        <dbReference type="Proteomes" id="UP001432027"/>
    </source>
</evidence>
<sequence>LGPLLLLLIAVRCLELAPPPKTEKLCTVEAPLISDCGKDFRHCSRVKFVDNETKMCYSQTSTTKFLKNLKCEKGRWIGIRGDMKGIMEQSVR</sequence>
<keyword evidence="3" id="KW-1185">Reference proteome</keyword>
<evidence type="ECO:0000256" key="1">
    <source>
        <dbReference type="SAM" id="SignalP"/>
    </source>
</evidence>
<feature type="signal peptide" evidence="1">
    <location>
        <begin position="1"/>
        <end position="16"/>
    </location>
</feature>
<keyword evidence="1" id="KW-0732">Signal</keyword>
<feature type="non-terminal residue" evidence="2">
    <location>
        <position position="1"/>
    </location>
</feature>
<evidence type="ECO:0000313" key="2">
    <source>
        <dbReference type="EMBL" id="GMS79046.1"/>
    </source>
</evidence>